<dbReference type="AlphaFoldDB" id="A0AAN8UKZ3"/>
<evidence type="ECO:0000313" key="3">
    <source>
        <dbReference type="Proteomes" id="UP001370490"/>
    </source>
</evidence>
<dbReference type="Proteomes" id="UP001370490">
    <property type="component" value="Unassembled WGS sequence"/>
</dbReference>
<sequence length="198" mass="22768">MDTGEVSGLSSSFRRNGSILWKDKSMEVFSRSSREEDDEEALKWAALEKLPTYSRLKKGLLASSVGAPNEIDIDDLGFDEKKKLVERLVKVAEEDNERFLLKLRNRIDRSQIRRIPVWWRWYYWANPVAWTLYGLVGSQFGDIQGSLDTGETVEDFLRSYFGFKHSFIGACAGVVVGLTLVFAFIFAFSIKAFNFQRR</sequence>
<protein>
    <submittedName>
        <fullName evidence="2">Uncharacterized protein</fullName>
    </submittedName>
</protein>
<name>A0AAN8UKZ3_9MAGN</name>
<dbReference type="EMBL" id="JBAMMX010000028">
    <property type="protein sequence ID" value="KAK6912132.1"/>
    <property type="molecule type" value="Genomic_DNA"/>
</dbReference>
<keyword evidence="1" id="KW-1133">Transmembrane helix</keyword>
<dbReference type="PANTHER" id="PTHR48040:SF20">
    <property type="entry name" value="PLEIOTROPIC DRUG RESISTANCE PROTEIN 1"/>
    <property type="match status" value="1"/>
</dbReference>
<keyword evidence="3" id="KW-1185">Reference proteome</keyword>
<keyword evidence="1" id="KW-0472">Membrane</keyword>
<evidence type="ECO:0000256" key="1">
    <source>
        <dbReference type="SAM" id="Phobius"/>
    </source>
</evidence>
<comment type="caution">
    <text evidence="2">The sequence shown here is derived from an EMBL/GenBank/DDBJ whole genome shotgun (WGS) entry which is preliminary data.</text>
</comment>
<reference evidence="2 3" key="1">
    <citation type="submission" date="2023-12" db="EMBL/GenBank/DDBJ databases">
        <title>A high-quality genome assembly for Dillenia turbinata (Dilleniales).</title>
        <authorList>
            <person name="Chanderbali A."/>
        </authorList>
    </citation>
    <scope>NUCLEOTIDE SEQUENCE [LARGE SCALE GENOMIC DNA]</scope>
    <source>
        <strain evidence="2">LSX21</strain>
        <tissue evidence="2">Leaf</tissue>
    </source>
</reference>
<dbReference type="PANTHER" id="PTHR48040">
    <property type="entry name" value="PLEIOTROPIC DRUG RESISTANCE PROTEIN 1-LIKE ISOFORM X1"/>
    <property type="match status" value="1"/>
</dbReference>
<proteinExistence type="predicted"/>
<keyword evidence="1" id="KW-0812">Transmembrane</keyword>
<accession>A0AAN8UKZ3</accession>
<evidence type="ECO:0000313" key="2">
    <source>
        <dbReference type="EMBL" id="KAK6912132.1"/>
    </source>
</evidence>
<organism evidence="2 3">
    <name type="scientific">Dillenia turbinata</name>
    <dbReference type="NCBI Taxonomy" id="194707"/>
    <lineage>
        <taxon>Eukaryota</taxon>
        <taxon>Viridiplantae</taxon>
        <taxon>Streptophyta</taxon>
        <taxon>Embryophyta</taxon>
        <taxon>Tracheophyta</taxon>
        <taxon>Spermatophyta</taxon>
        <taxon>Magnoliopsida</taxon>
        <taxon>eudicotyledons</taxon>
        <taxon>Gunneridae</taxon>
        <taxon>Pentapetalae</taxon>
        <taxon>Dilleniales</taxon>
        <taxon>Dilleniaceae</taxon>
        <taxon>Dillenia</taxon>
    </lineage>
</organism>
<gene>
    <name evidence="2" type="ORF">RJ641_024225</name>
</gene>
<feature type="transmembrane region" description="Helical" evidence="1">
    <location>
        <begin position="167"/>
        <end position="190"/>
    </location>
</feature>